<dbReference type="PROSITE" id="PS51233">
    <property type="entry name" value="VWFD"/>
    <property type="match status" value="1"/>
</dbReference>
<comment type="caution">
    <text evidence="5">The sequence shown here is derived from an EMBL/GenBank/DDBJ whole genome shotgun (WGS) entry which is preliminary data.</text>
</comment>
<evidence type="ECO:0000256" key="1">
    <source>
        <dbReference type="ARBA" id="ARBA00022729"/>
    </source>
</evidence>
<dbReference type="InterPro" id="IPR058727">
    <property type="entry name" value="Helical_Vwde"/>
</dbReference>
<sequence>MPVGCMRPERAGCFYPLHLVQPKYQTECNLNNCEICNGNVQQGDLSFIDTSCLYSIFSSTWDQPIILKVTGYVNGQYDYADRTAYLRVESQKTDFYLGAGVFAWDNARIPEIKIIVTDEEHQMAGRLCESVNDPHFYTADRYRWDNYEPNEYILYRHKTKPYQVNALYGDCNDGASCNCGVAIRSGHSMFVMRTCYSITRYETLTHPPIIEMRSCDDSSMIIKENGGTYTVTLPIGTEIKFSTSAGWGHEQFIGYIHVKPSLLDVENSEGLCGRVSGGSMDTSDDFTLRDGTIIPTTYSNWETFAKTGGRVRSCFCYFLCINVYESQSKQAQENSQRFSYNMFIIRERRGVGFAPYYNKSLTDSDDILDNRKLYIAPDSELSAFKRNHTDEWPVGWTETKAREVCQSGITGSITEDILETSHITSDGYIEQCMFDIKHNLLENSKQEISALVVIKRQRETLNNDNYRRHTIFRVTISSLQEVAISEISRNVSLFVKDNATGTASSAKKSGELLLGNLCKNNCSNNGVCQNDKHTRRFNSRNITCRSRHLEILKDGNWIYRSDYQTYEGQYRNSYLVSCELPTARRKKRSTSESVIADGYEISLSTDGNNFGDNVKIMIYDLECFSCHIENNTCVELDTCPIESTTEAITEPLAEMSATNSPIESTFTPGSSTSSMSTTSTSGSSTSSMSTTSTIETSSASEPKPVTSSTSTPKNENTDSNKHSGNYRRLYRICGDTYFSSKWNDLHLK</sequence>
<evidence type="ECO:0000313" key="5">
    <source>
        <dbReference type="EMBL" id="CAG2228914.1"/>
    </source>
</evidence>
<dbReference type="EMBL" id="CAJPWZ010002010">
    <property type="protein sequence ID" value="CAG2228914.1"/>
    <property type="molecule type" value="Genomic_DNA"/>
</dbReference>
<gene>
    <name evidence="5" type="ORF">MEDL_41794</name>
</gene>
<evidence type="ECO:0000256" key="3">
    <source>
        <dbReference type="SAM" id="MobiDB-lite"/>
    </source>
</evidence>
<proteinExistence type="predicted"/>
<feature type="region of interest" description="Disordered" evidence="3">
    <location>
        <begin position="653"/>
        <end position="723"/>
    </location>
</feature>
<evidence type="ECO:0000256" key="2">
    <source>
        <dbReference type="ARBA" id="ARBA00023157"/>
    </source>
</evidence>
<protein>
    <recommendedName>
        <fullName evidence="4">VWFD domain-containing protein</fullName>
    </recommendedName>
</protein>
<dbReference type="Proteomes" id="UP000683360">
    <property type="component" value="Unassembled WGS sequence"/>
</dbReference>
<keyword evidence="1" id="KW-0732">Signal</keyword>
<dbReference type="PANTHER" id="PTHR14949:SF54">
    <property type="entry name" value="VWFD DOMAIN-CONTAINING PROTEIN"/>
    <property type="match status" value="1"/>
</dbReference>
<name>A0A8S3TBW1_MYTED</name>
<keyword evidence="6" id="KW-1185">Reference proteome</keyword>
<organism evidence="5 6">
    <name type="scientific">Mytilus edulis</name>
    <name type="common">Blue mussel</name>
    <dbReference type="NCBI Taxonomy" id="6550"/>
    <lineage>
        <taxon>Eukaryota</taxon>
        <taxon>Metazoa</taxon>
        <taxon>Spiralia</taxon>
        <taxon>Lophotrochozoa</taxon>
        <taxon>Mollusca</taxon>
        <taxon>Bivalvia</taxon>
        <taxon>Autobranchia</taxon>
        <taxon>Pteriomorphia</taxon>
        <taxon>Mytilida</taxon>
        <taxon>Mytiloidea</taxon>
        <taxon>Mytilidae</taxon>
        <taxon>Mytilinae</taxon>
        <taxon>Mytilus</taxon>
    </lineage>
</organism>
<evidence type="ECO:0000259" key="4">
    <source>
        <dbReference type="PROSITE" id="PS51233"/>
    </source>
</evidence>
<reference evidence="5" key="1">
    <citation type="submission" date="2021-03" db="EMBL/GenBank/DDBJ databases">
        <authorList>
            <person name="Bekaert M."/>
        </authorList>
    </citation>
    <scope>NUCLEOTIDE SEQUENCE</scope>
</reference>
<feature type="compositionally biased region" description="Low complexity" evidence="3">
    <location>
        <begin position="664"/>
        <end position="700"/>
    </location>
</feature>
<dbReference type="InterPro" id="IPR001846">
    <property type="entry name" value="VWF_type-D"/>
</dbReference>
<dbReference type="OrthoDB" id="6126170at2759"/>
<dbReference type="Pfam" id="PF26129">
    <property type="entry name" value="Vwde"/>
    <property type="match status" value="1"/>
</dbReference>
<feature type="domain" description="VWFD" evidence="4">
    <location>
        <begin position="126"/>
        <end position="317"/>
    </location>
</feature>
<dbReference type="InterPro" id="IPR050969">
    <property type="entry name" value="Dev_Signal_Modulators"/>
</dbReference>
<keyword evidence="2" id="KW-1015">Disulfide bond</keyword>
<dbReference type="AlphaFoldDB" id="A0A8S3TBW1"/>
<dbReference type="GO" id="GO:0005102">
    <property type="term" value="F:signaling receptor binding"/>
    <property type="evidence" value="ECO:0007669"/>
    <property type="project" value="TreeGrafter"/>
</dbReference>
<evidence type="ECO:0000313" key="6">
    <source>
        <dbReference type="Proteomes" id="UP000683360"/>
    </source>
</evidence>
<accession>A0A8S3TBW1</accession>
<feature type="compositionally biased region" description="Polar residues" evidence="3">
    <location>
        <begin position="705"/>
        <end position="714"/>
    </location>
</feature>
<dbReference type="PANTHER" id="PTHR14949">
    <property type="entry name" value="EGF-LIKE-DOMAIN, MULTIPLE 7, 8"/>
    <property type="match status" value="1"/>
</dbReference>
<dbReference type="GO" id="GO:0005576">
    <property type="term" value="C:extracellular region"/>
    <property type="evidence" value="ECO:0007669"/>
    <property type="project" value="TreeGrafter"/>
</dbReference>
<dbReference type="GO" id="GO:0009986">
    <property type="term" value="C:cell surface"/>
    <property type="evidence" value="ECO:0007669"/>
    <property type="project" value="TreeGrafter"/>
</dbReference>